<sequence>MGQTVTKPYNEANPTCAVNQCLQQVVGSIDNNAVAQAAACTSMFGSPTTSTFNFIPPVVTITVTVPYTDVIVTTSTTESTSYATSTSYAEVVETVTAYSATSIATVTEVVTAATKRRRGRGHRKRGCKPSSSSVPTATTPAVTPSPSTTETTSSSTEPAVSSPSSAPYPIASNCPSLEEYSSACSCINAVSGATTTITVAFPTGTTWVDVTDSAIVPPTSTSVVTVVVPSTVVVPAVTTVTATTTGVFQSTTTVTSTTTPVAPTQTAYLSVNDGTSAGKYVVLTGVKMVYSADATAGTLLFALPAAGGQPALADGTRKMYIDSNFIVSNQGSPLMMQTDTLASASAYYKPVTCDIHGDMVTCVAPSVGASLMYRCGTSIMLAKPTYTPSASCTVLAGLKMVST</sequence>
<proteinExistence type="predicted"/>
<organism evidence="2 3">
    <name type="scientific">Staphylotrichum longicolle</name>
    <dbReference type="NCBI Taxonomy" id="669026"/>
    <lineage>
        <taxon>Eukaryota</taxon>
        <taxon>Fungi</taxon>
        <taxon>Dikarya</taxon>
        <taxon>Ascomycota</taxon>
        <taxon>Pezizomycotina</taxon>
        <taxon>Sordariomycetes</taxon>
        <taxon>Sordariomycetidae</taxon>
        <taxon>Sordariales</taxon>
        <taxon>Chaetomiaceae</taxon>
        <taxon>Staphylotrichum</taxon>
    </lineage>
</organism>
<keyword evidence="3" id="KW-1185">Reference proteome</keyword>
<dbReference type="Proteomes" id="UP001197093">
    <property type="component" value="Unassembled WGS sequence"/>
</dbReference>
<evidence type="ECO:0000313" key="2">
    <source>
        <dbReference type="EMBL" id="KAG7292162.1"/>
    </source>
</evidence>
<accession>A0AAD4F5S7</accession>
<name>A0AAD4F5S7_9PEZI</name>
<evidence type="ECO:0000313" key="3">
    <source>
        <dbReference type="Proteomes" id="UP001197093"/>
    </source>
</evidence>
<feature type="region of interest" description="Disordered" evidence="1">
    <location>
        <begin position="113"/>
        <end position="167"/>
    </location>
</feature>
<dbReference type="EMBL" id="JAHCVI010000001">
    <property type="protein sequence ID" value="KAG7292162.1"/>
    <property type="molecule type" value="Genomic_DNA"/>
</dbReference>
<dbReference type="AlphaFoldDB" id="A0AAD4F5S7"/>
<reference evidence="2" key="1">
    <citation type="submission" date="2023-02" db="EMBL/GenBank/DDBJ databases">
        <authorList>
            <person name="Palmer J.M."/>
        </authorList>
    </citation>
    <scope>NUCLEOTIDE SEQUENCE</scope>
    <source>
        <strain evidence="2">FW57</strain>
    </source>
</reference>
<evidence type="ECO:0000256" key="1">
    <source>
        <dbReference type="SAM" id="MobiDB-lite"/>
    </source>
</evidence>
<comment type="caution">
    <text evidence="2">The sequence shown here is derived from an EMBL/GenBank/DDBJ whole genome shotgun (WGS) entry which is preliminary data.</text>
</comment>
<gene>
    <name evidence="2" type="ORF">NEMBOFW57_002197</name>
</gene>
<protein>
    <submittedName>
        <fullName evidence="2">Uncharacterized protein</fullName>
    </submittedName>
</protein>
<feature type="compositionally biased region" description="Low complexity" evidence="1">
    <location>
        <begin position="128"/>
        <end position="167"/>
    </location>
</feature>
<feature type="compositionally biased region" description="Basic residues" evidence="1">
    <location>
        <begin position="114"/>
        <end position="127"/>
    </location>
</feature>